<dbReference type="AlphaFoldDB" id="A0A9P5YB80"/>
<reference evidence="2" key="1">
    <citation type="submission" date="2020-11" db="EMBL/GenBank/DDBJ databases">
        <authorList>
            <consortium name="DOE Joint Genome Institute"/>
            <person name="Ahrendt S."/>
            <person name="Riley R."/>
            <person name="Andreopoulos W."/>
            <person name="Labutti K."/>
            <person name="Pangilinan J."/>
            <person name="Ruiz-Duenas F.J."/>
            <person name="Barrasa J.M."/>
            <person name="Sanchez-Garcia M."/>
            <person name="Camarero S."/>
            <person name="Miyauchi S."/>
            <person name="Serrano A."/>
            <person name="Linde D."/>
            <person name="Babiker R."/>
            <person name="Drula E."/>
            <person name="Ayuso-Fernandez I."/>
            <person name="Pacheco R."/>
            <person name="Padilla G."/>
            <person name="Ferreira P."/>
            <person name="Barriuso J."/>
            <person name="Kellner H."/>
            <person name="Castanera R."/>
            <person name="Alfaro M."/>
            <person name="Ramirez L."/>
            <person name="Pisabarro A.G."/>
            <person name="Kuo A."/>
            <person name="Tritt A."/>
            <person name="Lipzen A."/>
            <person name="He G."/>
            <person name="Yan M."/>
            <person name="Ng V."/>
            <person name="Cullen D."/>
            <person name="Martin F."/>
            <person name="Rosso M.-N."/>
            <person name="Henrissat B."/>
            <person name="Hibbett D."/>
            <person name="Martinez A.T."/>
            <person name="Grigoriev I.V."/>
        </authorList>
    </citation>
    <scope>NUCLEOTIDE SEQUENCE</scope>
    <source>
        <strain evidence="2">CBS 247.69</strain>
    </source>
</reference>
<feature type="chain" id="PRO_5040282824" evidence="1">
    <location>
        <begin position="20"/>
        <end position="65"/>
    </location>
</feature>
<gene>
    <name evidence="2" type="ORF">BDZ94DRAFT_1253944</name>
</gene>
<accession>A0A9P5YB80</accession>
<comment type="caution">
    <text evidence="2">The sequence shown here is derived from an EMBL/GenBank/DDBJ whole genome shotgun (WGS) entry which is preliminary data.</text>
</comment>
<dbReference type="EMBL" id="MU150247">
    <property type="protein sequence ID" value="KAF9465494.1"/>
    <property type="molecule type" value="Genomic_DNA"/>
</dbReference>
<sequence length="65" mass="7064">MYKLFTAALLVFLVPQALAIPKPEGGMGTLGTACRSNDVSNLIYCPKFLSLILSFANRIVNIFNS</sequence>
<protein>
    <submittedName>
        <fullName evidence="2">Uncharacterized protein</fullName>
    </submittedName>
</protein>
<organism evidence="2 3">
    <name type="scientific">Collybia nuda</name>
    <dbReference type="NCBI Taxonomy" id="64659"/>
    <lineage>
        <taxon>Eukaryota</taxon>
        <taxon>Fungi</taxon>
        <taxon>Dikarya</taxon>
        <taxon>Basidiomycota</taxon>
        <taxon>Agaricomycotina</taxon>
        <taxon>Agaricomycetes</taxon>
        <taxon>Agaricomycetidae</taxon>
        <taxon>Agaricales</taxon>
        <taxon>Tricholomatineae</taxon>
        <taxon>Clitocybaceae</taxon>
        <taxon>Collybia</taxon>
    </lineage>
</organism>
<keyword evidence="1" id="KW-0732">Signal</keyword>
<feature type="non-terminal residue" evidence="2">
    <location>
        <position position="1"/>
    </location>
</feature>
<keyword evidence="3" id="KW-1185">Reference proteome</keyword>
<name>A0A9P5YB80_9AGAR</name>
<feature type="signal peptide" evidence="1">
    <location>
        <begin position="1"/>
        <end position="19"/>
    </location>
</feature>
<proteinExistence type="predicted"/>
<dbReference type="Proteomes" id="UP000807353">
    <property type="component" value="Unassembled WGS sequence"/>
</dbReference>
<evidence type="ECO:0000256" key="1">
    <source>
        <dbReference type="SAM" id="SignalP"/>
    </source>
</evidence>
<evidence type="ECO:0000313" key="3">
    <source>
        <dbReference type="Proteomes" id="UP000807353"/>
    </source>
</evidence>
<evidence type="ECO:0000313" key="2">
    <source>
        <dbReference type="EMBL" id="KAF9465494.1"/>
    </source>
</evidence>